<feature type="domain" description="CobE/GbiG C-terminal" evidence="7">
    <location>
        <begin position="426"/>
        <end position="538"/>
    </location>
</feature>
<keyword evidence="2" id="KW-0169">Cobalamin biosynthesis</keyword>
<dbReference type="SUPFAM" id="SSF159664">
    <property type="entry name" value="CobE/GbiG C-terminal domain-like"/>
    <property type="match status" value="1"/>
</dbReference>
<dbReference type="UniPathway" id="UPA00148"/>
<evidence type="ECO:0000256" key="5">
    <source>
        <dbReference type="ARBA" id="ARBA00022691"/>
    </source>
</evidence>
<keyword evidence="3 8" id="KW-0489">Methyltransferase</keyword>
<dbReference type="InterPro" id="IPR014777">
    <property type="entry name" value="4pyrrole_Mease_sub1"/>
</dbReference>
<dbReference type="Pfam" id="PF01890">
    <property type="entry name" value="CbiG_C"/>
    <property type="match status" value="1"/>
</dbReference>
<dbReference type="GO" id="GO:0032259">
    <property type="term" value="P:methylation"/>
    <property type="evidence" value="ECO:0007669"/>
    <property type="project" value="UniProtKB-KW"/>
</dbReference>
<dbReference type="Gene3D" id="3.40.1010.10">
    <property type="entry name" value="Cobalt-precorrin-4 Transmethylase, Domain 1"/>
    <property type="match status" value="1"/>
</dbReference>
<dbReference type="InterPro" id="IPR029063">
    <property type="entry name" value="SAM-dependent_MTases_sf"/>
</dbReference>
<dbReference type="NCBIfam" id="TIGR02469">
    <property type="entry name" value="CbiT"/>
    <property type="match status" value="1"/>
</dbReference>
<evidence type="ECO:0000256" key="4">
    <source>
        <dbReference type="ARBA" id="ARBA00022679"/>
    </source>
</evidence>
<dbReference type="SUPFAM" id="SSF53790">
    <property type="entry name" value="Tetrapyrrole methylase"/>
    <property type="match status" value="1"/>
</dbReference>
<keyword evidence="9" id="KW-1185">Reference proteome</keyword>
<sequence>MSAPWLSILGIGEDGVEGLSPAAATLLASASAVFGGQRHLALAAPLLRGSAHPWPSPMLDGLPDLLARRGEPTAVLASGDPFCFGIGATLARHLAPEEFLCLPAPSAFALACARLGWASQDCATLSFCGRPLEPLLPLLQPGARILALSADAGTPAAVAALLTGQGFGPTRMHLLEALGGPRARHRATTAAEFDLTPDPLNLLALEVIPGPGARIIPLAPGLPEHFFEQDGQITKREVRAVTLAALAPRQGELLWDIGTGSGSVAIEWMLRHPANRAIGLEPRPDRAARAARNALALGVPGLRVVQAAAPAGLSGLPTPDAVFLGGGAAGEGVLEAAWAALRPGGRLVANAVTLETEAALTAAHAAWGGTLTRLGVERLDRVGGFHGYRPAMTVTQYAVEKPRAGSWVTLSPRRRGPGEATPPLATAGLGLRPSASTAAIVALVRHAESLAGLRVGRLAAPAFRRNLPALPEAALALGVELVFLDHDALLAVQDRCPTRSEAALRATGIASVAEGCALAMGGALVLPRIVEGGVACAISTETIE</sequence>
<dbReference type="InterPro" id="IPR014008">
    <property type="entry name" value="Cbl_synth_MTase_CbiT"/>
</dbReference>
<dbReference type="PANTHER" id="PTHR43182">
    <property type="entry name" value="COBALT-PRECORRIN-6B C(15)-METHYLTRANSFERASE (DECARBOXYLATING)"/>
    <property type="match status" value="1"/>
</dbReference>
<evidence type="ECO:0000256" key="1">
    <source>
        <dbReference type="ARBA" id="ARBA00004953"/>
    </source>
</evidence>
<dbReference type="InterPro" id="IPR012818">
    <property type="entry name" value="CbiE"/>
</dbReference>
<keyword evidence="5" id="KW-0949">S-adenosyl-L-methionine</keyword>
<feature type="domain" description="Tetrapyrrole methylase" evidence="6">
    <location>
        <begin position="7"/>
        <end position="193"/>
    </location>
</feature>
<dbReference type="SUPFAM" id="SSF53335">
    <property type="entry name" value="S-adenosyl-L-methionine-dependent methyltransferases"/>
    <property type="match status" value="1"/>
</dbReference>
<reference evidence="8 9" key="1">
    <citation type="submission" date="2019-03" db="EMBL/GenBank/DDBJ databases">
        <title>Roseomonas sp. a novel Roseomonas species isolated from Sea whip Gorgonian.</title>
        <authorList>
            <person name="Li F."/>
            <person name="Pan X."/>
            <person name="Huang S."/>
            <person name="Li Z."/>
            <person name="Meng B."/>
        </authorList>
    </citation>
    <scope>NUCLEOTIDE SEQUENCE [LARGE SCALE GENOMIC DNA]</scope>
    <source>
        <strain evidence="8 9">M0104</strain>
    </source>
</reference>
<gene>
    <name evidence="8" type="primary">cbiE</name>
    <name evidence="8" type="ORF">E0493_12410</name>
</gene>
<evidence type="ECO:0000313" key="8">
    <source>
        <dbReference type="EMBL" id="MXP64147.1"/>
    </source>
</evidence>
<keyword evidence="4 8" id="KW-0808">Transferase</keyword>
<dbReference type="AlphaFoldDB" id="A0A845BFN1"/>
<evidence type="ECO:0000313" key="9">
    <source>
        <dbReference type="Proteomes" id="UP000460715"/>
    </source>
</evidence>
<dbReference type="Pfam" id="PF00590">
    <property type="entry name" value="TP_methylase"/>
    <property type="match status" value="1"/>
</dbReference>
<evidence type="ECO:0000259" key="7">
    <source>
        <dbReference type="Pfam" id="PF01890"/>
    </source>
</evidence>
<dbReference type="GO" id="GO:0008276">
    <property type="term" value="F:protein methyltransferase activity"/>
    <property type="evidence" value="ECO:0007669"/>
    <property type="project" value="InterPro"/>
</dbReference>
<dbReference type="Gene3D" id="3.30.420.180">
    <property type="entry name" value="CobE/GbiG C-terminal domain"/>
    <property type="match status" value="1"/>
</dbReference>
<organism evidence="8 9">
    <name type="scientific">Teichococcus coralli</name>
    <dbReference type="NCBI Taxonomy" id="2545983"/>
    <lineage>
        <taxon>Bacteria</taxon>
        <taxon>Pseudomonadati</taxon>
        <taxon>Pseudomonadota</taxon>
        <taxon>Alphaproteobacteria</taxon>
        <taxon>Acetobacterales</taxon>
        <taxon>Roseomonadaceae</taxon>
        <taxon>Roseomonas</taxon>
    </lineage>
</organism>
<evidence type="ECO:0000256" key="3">
    <source>
        <dbReference type="ARBA" id="ARBA00022603"/>
    </source>
</evidence>
<dbReference type="InterPro" id="IPR000878">
    <property type="entry name" value="4pyrrol_Mease"/>
</dbReference>
<dbReference type="CDD" id="cd11644">
    <property type="entry name" value="Precorrin-6Y-MT"/>
    <property type="match status" value="1"/>
</dbReference>
<dbReference type="InterPro" id="IPR050714">
    <property type="entry name" value="Cobalamin_biosynth_MTase"/>
</dbReference>
<dbReference type="InterPro" id="IPR035996">
    <property type="entry name" value="4pyrrol_Methylase_sf"/>
</dbReference>
<comment type="pathway">
    <text evidence="1">Cofactor biosynthesis; adenosylcobalamin biosynthesis.</text>
</comment>
<evidence type="ECO:0000256" key="2">
    <source>
        <dbReference type="ARBA" id="ARBA00022573"/>
    </source>
</evidence>
<dbReference type="NCBIfam" id="TIGR02467">
    <property type="entry name" value="CbiE"/>
    <property type="match status" value="1"/>
</dbReference>
<name>A0A845BFN1_9PROT</name>
<accession>A0A845BFN1</accession>
<dbReference type="InterPro" id="IPR002750">
    <property type="entry name" value="CobE/GbiG_C"/>
</dbReference>
<dbReference type="InterPro" id="IPR036518">
    <property type="entry name" value="CobE/GbiG_C_sf"/>
</dbReference>
<protein>
    <submittedName>
        <fullName evidence="8">Precorrin-6y C5,15-methyltransferase (Decarboxylating) subunit CbiE</fullName>
    </submittedName>
</protein>
<dbReference type="PANTHER" id="PTHR43182:SF1">
    <property type="entry name" value="COBALT-PRECORRIN-7 C(5)-METHYLTRANSFERASE"/>
    <property type="match status" value="1"/>
</dbReference>
<dbReference type="EMBL" id="SNVJ01000009">
    <property type="protein sequence ID" value="MXP64147.1"/>
    <property type="molecule type" value="Genomic_DNA"/>
</dbReference>
<evidence type="ECO:0000259" key="6">
    <source>
        <dbReference type="Pfam" id="PF00590"/>
    </source>
</evidence>
<comment type="caution">
    <text evidence="8">The sequence shown here is derived from an EMBL/GenBank/DDBJ whole genome shotgun (WGS) entry which is preliminary data.</text>
</comment>
<dbReference type="Proteomes" id="UP000460715">
    <property type="component" value="Unassembled WGS sequence"/>
</dbReference>
<dbReference type="OrthoDB" id="9787825at2"/>
<dbReference type="CDD" id="cd02440">
    <property type="entry name" value="AdoMet_MTases"/>
    <property type="match status" value="1"/>
</dbReference>
<dbReference type="GO" id="GO:0009236">
    <property type="term" value="P:cobalamin biosynthetic process"/>
    <property type="evidence" value="ECO:0007669"/>
    <property type="project" value="UniProtKB-UniPathway"/>
</dbReference>
<proteinExistence type="predicted"/>
<dbReference type="Gene3D" id="3.40.50.150">
    <property type="entry name" value="Vaccinia Virus protein VP39"/>
    <property type="match status" value="1"/>
</dbReference>